<protein>
    <recommendedName>
        <fullName evidence="3">Septicolysin</fullName>
    </recommendedName>
</protein>
<evidence type="ECO:0000313" key="2">
    <source>
        <dbReference type="Proteomes" id="UP000234211"/>
    </source>
</evidence>
<gene>
    <name evidence="1" type="ORF">TNO020_50065</name>
</gene>
<sequence>MNDITKNTENTAIHKEMKLAEGLLLRADLMKKIEQLQNRIRPVLIVSGDKLPQENPNKLLAQLRKAIQDLQFLVIRINKTNNQTLVAEQGTLMEALAKRDALKMLSEKLRNIRYDAQVNNSGDANLKTTIDIKKLQTEMDVTARNFRELDSKIQETNWLTMLA</sequence>
<dbReference type="OrthoDB" id="3730241at2"/>
<dbReference type="AlphaFoldDB" id="A0A2H1YJH6"/>
<evidence type="ECO:0008006" key="3">
    <source>
        <dbReference type="Google" id="ProtNLM"/>
    </source>
</evidence>
<evidence type="ECO:0000313" key="1">
    <source>
        <dbReference type="EMBL" id="SOS75664.1"/>
    </source>
</evidence>
<keyword evidence="2" id="KW-1185">Reference proteome</keyword>
<dbReference type="CDD" id="cd12208">
    <property type="entry name" value="DIP1984-like"/>
    <property type="match status" value="1"/>
</dbReference>
<accession>A0A2H1YJH6</accession>
<proteinExistence type="predicted"/>
<name>A0A2H1YJH6_9FLAO</name>
<dbReference type="EMBL" id="OENF01000040">
    <property type="protein sequence ID" value="SOS75664.1"/>
    <property type="molecule type" value="Genomic_DNA"/>
</dbReference>
<dbReference type="InterPro" id="IPR047741">
    <property type="entry name" value="DIP1984-like"/>
</dbReference>
<dbReference type="RefSeq" id="WP_101918287.1">
    <property type="nucleotide sequence ID" value="NZ_OENF01000040.1"/>
</dbReference>
<organism evidence="1 2">
    <name type="scientific">Tenacibaculum piscium</name>
    <dbReference type="NCBI Taxonomy" id="1458515"/>
    <lineage>
        <taxon>Bacteria</taxon>
        <taxon>Pseudomonadati</taxon>
        <taxon>Bacteroidota</taxon>
        <taxon>Flavobacteriia</taxon>
        <taxon>Flavobacteriales</taxon>
        <taxon>Flavobacteriaceae</taxon>
        <taxon>Tenacibaculum</taxon>
    </lineage>
</organism>
<reference evidence="2" key="1">
    <citation type="submission" date="2017-11" db="EMBL/GenBank/DDBJ databases">
        <authorList>
            <person name="Duchaud E."/>
        </authorList>
    </citation>
    <scope>NUCLEOTIDE SEQUENCE [LARGE SCALE GENOMIC DNA]</scope>
    <source>
        <strain evidence="2">Tenacibaculum sp. TNO020</strain>
    </source>
</reference>
<dbReference type="NCBIfam" id="NF038048">
    <property type="entry name" value="DIP1984_fam"/>
    <property type="match status" value="1"/>
</dbReference>
<dbReference type="Pfam" id="PF20935">
    <property type="entry name" value="DUF6847"/>
    <property type="match status" value="1"/>
</dbReference>
<dbReference type="Proteomes" id="UP000234211">
    <property type="component" value="Unassembled WGS sequence"/>
</dbReference>
<dbReference type="Gene3D" id="6.10.320.10">
    <property type="match status" value="1"/>
</dbReference>